<dbReference type="SUPFAM" id="SSF52058">
    <property type="entry name" value="L domain-like"/>
    <property type="match status" value="2"/>
</dbReference>
<keyword evidence="9" id="KW-0325">Glycoprotein</keyword>
<evidence type="ECO:0008006" key="15">
    <source>
        <dbReference type="Google" id="ProtNLM"/>
    </source>
</evidence>
<keyword evidence="6 10" id="KW-1133">Transmembrane helix</keyword>
<gene>
    <name evidence="13" type="ORF">PIB30_021485</name>
</gene>
<dbReference type="Proteomes" id="UP001341840">
    <property type="component" value="Unassembled WGS sequence"/>
</dbReference>
<dbReference type="PRINTS" id="PR00019">
    <property type="entry name" value="LEURICHRPT"/>
</dbReference>
<dbReference type="Pfam" id="PF08263">
    <property type="entry name" value="LRRNT_2"/>
    <property type="match status" value="1"/>
</dbReference>
<evidence type="ECO:0000256" key="2">
    <source>
        <dbReference type="ARBA" id="ARBA00022614"/>
    </source>
</evidence>
<dbReference type="InterPro" id="IPR013210">
    <property type="entry name" value="LRR_N_plant-typ"/>
</dbReference>
<organism evidence="13 14">
    <name type="scientific">Stylosanthes scabra</name>
    <dbReference type="NCBI Taxonomy" id="79078"/>
    <lineage>
        <taxon>Eukaryota</taxon>
        <taxon>Viridiplantae</taxon>
        <taxon>Streptophyta</taxon>
        <taxon>Embryophyta</taxon>
        <taxon>Tracheophyta</taxon>
        <taxon>Spermatophyta</taxon>
        <taxon>Magnoliopsida</taxon>
        <taxon>eudicotyledons</taxon>
        <taxon>Gunneridae</taxon>
        <taxon>Pentapetalae</taxon>
        <taxon>rosids</taxon>
        <taxon>fabids</taxon>
        <taxon>Fabales</taxon>
        <taxon>Fabaceae</taxon>
        <taxon>Papilionoideae</taxon>
        <taxon>50 kb inversion clade</taxon>
        <taxon>dalbergioids sensu lato</taxon>
        <taxon>Dalbergieae</taxon>
        <taxon>Pterocarpus clade</taxon>
        <taxon>Stylosanthes</taxon>
    </lineage>
</organism>
<dbReference type="PANTHER" id="PTHR48063:SF52">
    <property type="entry name" value="LRR RECEPTOR-LIKE KINASE FAMILY PROTEIN"/>
    <property type="match status" value="1"/>
</dbReference>
<comment type="subcellular location">
    <subcellularLocation>
        <location evidence="1">Membrane</location>
        <topology evidence="1">Single-pass type I membrane protein</topology>
    </subcellularLocation>
</comment>
<keyword evidence="14" id="KW-1185">Reference proteome</keyword>
<dbReference type="PROSITE" id="PS51450">
    <property type="entry name" value="LRR"/>
    <property type="match status" value="2"/>
</dbReference>
<keyword evidence="2" id="KW-0433">Leucine-rich repeat</keyword>
<keyword evidence="4" id="KW-0732">Signal</keyword>
<evidence type="ECO:0000256" key="6">
    <source>
        <dbReference type="ARBA" id="ARBA00022989"/>
    </source>
</evidence>
<reference evidence="13 14" key="1">
    <citation type="journal article" date="2023" name="Plants (Basel)">
        <title>Bridging the Gap: Combining Genomics and Transcriptomics Approaches to Understand Stylosanthes scabra, an Orphan Legume from the Brazilian Caatinga.</title>
        <authorList>
            <person name="Ferreira-Neto J.R.C."/>
            <person name="da Silva M.D."/>
            <person name="Binneck E."/>
            <person name="de Melo N.F."/>
            <person name="da Silva R.H."/>
            <person name="de Melo A.L.T.M."/>
            <person name="Pandolfi V."/>
            <person name="Bustamante F.O."/>
            <person name="Brasileiro-Vidal A.C."/>
            <person name="Benko-Iseppon A.M."/>
        </authorList>
    </citation>
    <scope>NUCLEOTIDE SEQUENCE [LARGE SCALE GENOMIC DNA]</scope>
    <source>
        <tissue evidence="13">Leaves</tissue>
    </source>
</reference>
<accession>A0ABU6Y748</accession>
<dbReference type="InterPro" id="IPR032675">
    <property type="entry name" value="LRR_dom_sf"/>
</dbReference>
<keyword evidence="8" id="KW-0675">Receptor</keyword>
<sequence length="621" mass="70597">MIPCNEKDQGALLMFKHSVIDRYNNLSSWSAKKDCCSWNGVLCNNITGRVTHLLLEDSYLAGEINLSSLLQLEFLNFLDLNNNEFKAISVDNDNVTSFASYLEHLDLSYNQIKGSIPNLIGQQKNLKQLNLSNNQLRGSILDLLSQHKNLEYLDLSSNHFNGSILEQFSRNNKHLKFLDLSNNMFSGSILSTLGNLSSLRELRIGSNSFSGTISETFFSKLSQLDTLDLSNSTFEFHFDPEWIPPFQLTQLFLANTKLGPYFPSWIYTQKSLRTLDASSSRVSIVDEDKFWILVEQCSLFFMSNNSINLHLSNLKLSTGVLRLDHNNFTGNLPHLSPTALYIDLSYNSLSGSIPNDWENSQYLFYINLWSNALSGEIKLNFSKMSVLKSLNLGKNEFSGAIPSDFPKLLAMVVLRSNKFEGEIPSELFNLPSLFHLDLAHNKLSGPMPKSTYNVTKMISDNYYGLEGMFDYDTVDLFTKGHDYDYRINTNMITIDLSANNLSGEIPSGLFRLIQLQSFDASSYVGNPKLCGAPLGKCDQDHGIIQEQDTRNEEDDDDFIERKSLYLGMGVGFAVSFWCICGSFVLDRKWRHTYYQFLDRMADNLYVKLMVNLNRFRKIEAS</sequence>
<feature type="transmembrane region" description="Helical" evidence="10">
    <location>
        <begin position="564"/>
        <end position="585"/>
    </location>
</feature>
<evidence type="ECO:0000259" key="12">
    <source>
        <dbReference type="Pfam" id="PF23598"/>
    </source>
</evidence>
<feature type="domain" description="Leucine-rich repeat-containing N-terminal plant-type" evidence="11">
    <location>
        <begin position="7"/>
        <end position="44"/>
    </location>
</feature>
<dbReference type="EMBL" id="JASCZI010241726">
    <property type="protein sequence ID" value="MED6205849.1"/>
    <property type="molecule type" value="Genomic_DNA"/>
</dbReference>
<proteinExistence type="predicted"/>
<evidence type="ECO:0000256" key="9">
    <source>
        <dbReference type="ARBA" id="ARBA00023180"/>
    </source>
</evidence>
<dbReference type="InterPro" id="IPR055414">
    <property type="entry name" value="LRR_R13L4/SHOC2-like"/>
</dbReference>
<dbReference type="PANTHER" id="PTHR48063">
    <property type="entry name" value="LRR RECEPTOR-LIKE KINASE"/>
    <property type="match status" value="1"/>
</dbReference>
<evidence type="ECO:0000256" key="3">
    <source>
        <dbReference type="ARBA" id="ARBA00022692"/>
    </source>
</evidence>
<evidence type="ECO:0000256" key="4">
    <source>
        <dbReference type="ARBA" id="ARBA00022729"/>
    </source>
</evidence>
<evidence type="ECO:0000256" key="1">
    <source>
        <dbReference type="ARBA" id="ARBA00004479"/>
    </source>
</evidence>
<keyword evidence="3 10" id="KW-0812">Transmembrane</keyword>
<evidence type="ECO:0000256" key="10">
    <source>
        <dbReference type="SAM" id="Phobius"/>
    </source>
</evidence>
<dbReference type="Pfam" id="PF23598">
    <property type="entry name" value="LRR_14"/>
    <property type="match status" value="1"/>
</dbReference>
<dbReference type="Gene3D" id="3.80.10.10">
    <property type="entry name" value="Ribonuclease Inhibitor"/>
    <property type="match status" value="4"/>
</dbReference>
<feature type="domain" description="Disease resistance R13L4/SHOC-2-like LRR" evidence="12">
    <location>
        <begin position="66"/>
        <end position="294"/>
    </location>
</feature>
<protein>
    <recommendedName>
        <fullName evidence="15">Leucine-rich repeat-containing N-terminal plant-type domain-containing protein</fullName>
    </recommendedName>
</protein>
<evidence type="ECO:0000256" key="8">
    <source>
        <dbReference type="ARBA" id="ARBA00023170"/>
    </source>
</evidence>
<dbReference type="InterPro" id="IPR046956">
    <property type="entry name" value="RLP23-like"/>
</dbReference>
<evidence type="ECO:0000256" key="7">
    <source>
        <dbReference type="ARBA" id="ARBA00023136"/>
    </source>
</evidence>
<keyword evidence="7 10" id="KW-0472">Membrane</keyword>
<dbReference type="Pfam" id="PF00560">
    <property type="entry name" value="LRR_1"/>
    <property type="match status" value="3"/>
</dbReference>
<evidence type="ECO:0000256" key="5">
    <source>
        <dbReference type="ARBA" id="ARBA00022737"/>
    </source>
</evidence>
<name>A0ABU6Y748_9FABA</name>
<evidence type="ECO:0000313" key="13">
    <source>
        <dbReference type="EMBL" id="MED6205849.1"/>
    </source>
</evidence>
<dbReference type="InterPro" id="IPR001611">
    <property type="entry name" value="Leu-rich_rpt"/>
</dbReference>
<comment type="caution">
    <text evidence="13">The sequence shown here is derived from an EMBL/GenBank/DDBJ whole genome shotgun (WGS) entry which is preliminary data.</text>
</comment>
<keyword evidence="5" id="KW-0677">Repeat</keyword>
<evidence type="ECO:0000313" key="14">
    <source>
        <dbReference type="Proteomes" id="UP001341840"/>
    </source>
</evidence>
<evidence type="ECO:0000259" key="11">
    <source>
        <dbReference type="Pfam" id="PF08263"/>
    </source>
</evidence>